<keyword evidence="1" id="KW-0472">Membrane</keyword>
<evidence type="ECO:0000256" key="1">
    <source>
        <dbReference type="SAM" id="Phobius"/>
    </source>
</evidence>
<dbReference type="InterPro" id="IPR053154">
    <property type="entry name" value="c-di-AMP_regulator"/>
</dbReference>
<organism evidence="2 3">
    <name type="scientific">Candidatus Scatomorpha intestinigallinarum</name>
    <dbReference type="NCBI Taxonomy" id="2840923"/>
    <lineage>
        <taxon>Bacteria</taxon>
        <taxon>Bacillati</taxon>
        <taxon>Bacillota</taxon>
        <taxon>Clostridia</taxon>
        <taxon>Eubacteriales</taxon>
        <taxon>Candidatus Scatomorpha</taxon>
    </lineage>
</organism>
<comment type="caution">
    <text evidence="2">The sequence shown here is derived from an EMBL/GenBank/DDBJ whole genome shotgun (WGS) entry which is preliminary data.</text>
</comment>
<reference evidence="2" key="1">
    <citation type="submission" date="2020-10" db="EMBL/GenBank/DDBJ databases">
        <authorList>
            <person name="Gilroy R."/>
        </authorList>
    </citation>
    <scope>NUCLEOTIDE SEQUENCE</scope>
    <source>
        <strain evidence="2">ChiGjej3B3-7149</strain>
    </source>
</reference>
<reference evidence="2" key="2">
    <citation type="journal article" date="2021" name="PeerJ">
        <title>Extensive microbial diversity within the chicken gut microbiome revealed by metagenomics and culture.</title>
        <authorList>
            <person name="Gilroy R."/>
            <person name="Ravi A."/>
            <person name="Getino M."/>
            <person name="Pursley I."/>
            <person name="Horton D.L."/>
            <person name="Alikhan N.F."/>
            <person name="Baker D."/>
            <person name="Gharbi K."/>
            <person name="Hall N."/>
            <person name="Watson M."/>
            <person name="Adriaenssens E.M."/>
            <person name="Foster-Nyarko E."/>
            <person name="Jarju S."/>
            <person name="Secka A."/>
            <person name="Antonio M."/>
            <person name="Oren A."/>
            <person name="Chaudhuri R.R."/>
            <person name="La Ragione R."/>
            <person name="Hildebrand F."/>
            <person name="Pallen M.J."/>
        </authorList>
    </citation>
    <scope>NUCLEOTIDE SEQUENCE</scope>
    <source>
        <strain evidence="2">ChiGjej3B3-7149</strain>
    </source>
</reference>
<keyword evidence="1" id="KW-1133">Transmembrane helix</keyword>
<name>A0A9D1DND9_9FIRM</name>
<dbReference type="Pfam" id="PF07949">
    <property type="entry name" value="YbbR"/>
    <property type="match status" value="4"/>
</dbReference>
<evidence type="ECO:0008006" key="4">
    <source>
        <dbReference type="Google" id="ProtNLM"/>
    </source>
</evidence>
<dbReference type="EMBL" id="DVHH01000250">
    <property type="protein sequence ID" value="HIR55978.1"/>
    <property type="molecule type" value="Genomic_DNA"/>
</dbReference>
<evidence type="ECO:0000313" key="2">
    <source>
        <dbReference type="EMBL" id="HIR55978.1"/>
    </source>
</evidence>
<dbReference type="PANTHER" id="PTHR37804">
    <property type="entry name" value="CDAA REGULATORY PROTEIN CDAR"/>
    <property type="match status" value="1"/>
</dbReference>
<dbReference type="Proteomes" id="UP000824238">
    <property type="component" value="Unassembled WGS sequence"/>
</dbReference>
<proteinExistence type="predicted"/>
<evidence type="ECO:0000313" key="3">
    <source>
        <dbReference type="Proteomes" id="UP000824238"/>
    </source>
</evidence>
<protein>
    <recommendedName>
        <fullName evidence="4">YbbR-like protein</fullName>
    </recommendedName>
</protein>
<feature type="transmembrane region" description="Helical" evidence="1">
    <location>
        <begin position="12"/>
        <end position="30"/>
    </location>
</feature>
<dbReference type="Gene3D" id="2.170.120.40">
    <property type="entry name" value="YbbR-like domain"/>
    <property type="match status" value="2"/>
</dbReference>
<dbReference type="InterPro" id="IPR012505">
    <property type="entry name" value="YbbR"/>
</dbReference>
<sequence>MTKKKSKLFDSRILWAIASIVASLFIWVYITGTQEESIEKTFNNVEVQFIGEDTLQASRGYVINNISAETVSVKISGTRRNIGSLSASDVKATIDVSLISTTGTITQYYTLTFPDSVDPDAVSLVSSNPSVISFNVTRMSSKEVPVEVQWEGSTAEGYIAEDVEFEPSVVTISGPESELENIEYVYAVMGGDELTMTRTAEVPFVLMDKDDKELDSSGLEFDVDTISVTIPISMMKEVPLYVQCSYGAGATEENTFIKIEPSTITISGDTSVVSSINRIDVATIDLTDFALTLQDTYAIPIPNDVENVTGITEAKVTIEIQGVSTKQVTATNFSYTGLPDRYSVEEIITQSLEVKVRGTQEVLDQIQSSNIRVVADLSEISQTGIMYVPVRVIVDGFTDAGAVGDYMIAIKIRS</sequence>
<gene>
    <name evidence="2" type="ORF">IAD36_10345</name>
</gene>
<keyword evidence="1" id="KW-0812">Transmembrane</keyword>
<accession>A0A9D1DND9</accession>
<dbReference type="Gene3D" id="2.170.120.30">
    <property type="match status" value="2"/>
</dbReference>
<dbReference type="AlphaFoldDB" id="A0A9D1DND9"/>
<dbReference type="PANTHER" id="PTHR37804:SF1">
    <property type="entry name" value="CDAA REGULATORY PROTEIN CDAR"/>
    <property type="match status" value="1"/>
</dbReference>